<gene>
    <name evidence="1" type="ORF">C672_1826</name>
</gene>
<dbReference type="Proteomes" id="UP000015688">
    <property type="component" value="Unassembled WGS sequence"/>
</dbReference>
<dbReference type="EMBL" id="AVNC01000015">
    <property type="protein sequence ID" value="EQK42882.1"/>
    <property type="molecule type" value="Genomic_DNA"/>
</dbReference>
<name>T4VQB7_PARBF</name>
<dbReference type="RefSeq" id="WP_021432990.1">
    <property type="nucleotide sequence ID" value="NZ_AVNC01000015.1"/>
</dbReference>
<comment type="caution">
    <text evidence="1">The sequence shown here is derived from an EMBL/GenBank/DDBJ whole genome shotgun (WGS) entry which is preliminary data.</text>
</comment>
<evidence type="ECO:0000313" key="1">
    <source>
        <dbReference type="EMBL" id="EQK42882.1"/>
    </source>
</evidence>
<dbReference type="AlphaFoldDB" id="T4VQB7"/>
<reference evidence="1 2" key="1">
    <citation type="submission" date="2013-06" db="EMBL/GenBank/DDBJ databases">
        <authorList>
            <person name="Walk S."/>
            <person name="Aronoff D."/>
            <person name="Young V.Y."/>
            <person name="Marsh J."/>
            <person name="Harrison L."/>
            <person name="Daugherty S.C."/>
            <person name="Shefchek K.A."/>
            <person name="Hine E.E."/>
            <person name="Tallon L.J."/>
            <person name="Sadzewicz L.K."/>
            <person name="Rasko D.A."/>
        </authorList>
    </citation>
    <scope>NUCLEOTIDE SEQUENCE [LARGE SCALE GENOMIC DNA]</scope>
    <source>
        <strain evidence="1 2">ATCC 638</strain>
    </source>
</reference>
<protein>
    <submittedName>
        <fullName evidence="1">Uncharacterized protein</fullName>
    </submittedName>
</protein>
<accession>T4VQB7</accession>
<evidence type="ECO:0000313" key="2">
    <source>
        <dbReference type="Proteomes" id="UP000015688"/>
    </source>
</evidence>
<dbReference type="GeneID" id="75752819"/>
<proteinExistence type="predicted"/>
<sequence length="41" mass="4813">METGQPSMILLKDMLPKSEYKDGINFDCRYFDANNNELKNE</sequence>
<dbReference type="PATRIC" id="fig|1233171.3.peg.1717"/>
<organism evidence="1 2">
    <name type="scientific">Paraclostridium bifermentans ATCC 638 = DSM 14991</name>
    <dbReference type="NCBI Taxonomy" id="1233171"/>
    <lineage>
        <taxon>Bacteria</taxon>
        <taxon>Bacillati</taxon>
        <taxon>Bacillota</taxon>
        <taxon>Clostridia</taxon>
        <taxon>Peptostreptococcales</taxon>
        <taxon>Peptostreptococcaceae</taxon>
        <taxon>Paraclostridium</taxon>
    </lineage>
</organism>